<evidence type="ECO:0000256" key="3">
    <source>
        <dbReference type="ARBA" id="ARBA00023002"/>
    </source>
</evidence>
<keyword evidence="6" id="KW-1185">Reference proteome</keyword>
<dbReference type="InterPro" id="IPR051312">
    <property type="entry name" value="Diverse_Substr_Oxidored"/>
</dbReference>
<reference evidence="6" key="1">
    <citation type="submission" date="2023-08" db="EMBL/GenBank/DDBJ databases">
        <title>Rhodospirillaceae gen. nov., a novel taxon isolated from the Yangtze River Yuezi River estuary sludge.</title>
        <authorList>
            <person name="Ruan L."/>
        </authorList>
    </citation>
    <scope>NUCLEOTIDE SEQUENCE [LARGE SCALE GENOMIC DNA]</scope>
    <source>
        <strain evidence="6">R-7</strain>
    </source>
</reference>
<keyword evidence="3" id="KW-0560">Oxidoreductase</keyword>
<dbReference type="Gene3D" id="3.30.43.10">
    <property type="entry name" value="Uridine Diphospho-n-acetylenolpyruvylglucosamine Reductase, domain 2"/>
    <property type="match status" value="1"/>
</dbReference>
<evidence type="ECO:0000313" key="5">
    <source>
        <dbReference type="EMBL" id="MDQ7249230.1"/>
    </source>
</evidence>
<dbReference type="InterPro" id="IPR016167">
    <property type="entry name" value="FAD-bd_PCMH_sub1"/>
</dbReference>
<dbReference type="Gene3D" id="3.30.390.50">
    <property type="entry name" value="CO dehydrogenase flavoprotein, C-terminal domain"/>
    <property type="match status" value="1"/>
</dbReference>
<dbReference type="SUPFAM" id="SSF55447">
    <property type="entry name" value="CO dehydrogenase flavoprotein C-terminal domain-like"/>
    <property type="match status" value="1"/>
</dbReference>
<protein>
    <submittedName>
        <fullName evidence="5">FAD binding domain-containing protein</fullName>
    </submittedName>
</protein>
<dbReference type="PANTHER" id="PTHR42659:SF2">
    <property type="entry name" value="XANTHINE DEHYDROGENASE SUBUNIT C-RELATED"/>
    <property type="match status" value="1"/>
</dbReference>
<dbReference type="InterPro" id="IPR002346">
    <property type="entry name" value="Mopterin_DH_FAD-bd"/>
</dbReference>
<gene>
    <name evidence="5" type="ORF">Q8A70_16195</name>
</gene>
<dbReference type="Gene3D" id="3.30.465.10">
    <property type="match status" value="1"/>
</dbReference>
<sequence length="269" mass="27923">MLRAIDVPQTTAEALSSLARARDALVIGGGTLVMPKVQAGISGLGALVSLSRLKLDKIAIKGDKVTIGAATTLAAIGEERGLAFLQPAIESVGSPTLRNLATIGGNLFTEQPYGDIAVCLLALDAEATVATKRGMKKLPVAELLKKGIGRDAIVTAIGFKKPEKGTWFYRKAMRRAANSASIVTIAAHCSQSKGRVAKARIALGGCGTKPVLAAKAAAALEGQKLDADAIAKAGALLIQDAAPFTDAYASAWYRARVLPVHFRRAILGE</sequence>
<dbReference type="InterPro" id="IPR036318">
    <property type="entry name" value="FAD-bd_PCMH-like_sf"/>
</dbReference>
<organism evidence="5 6">
    <name type="scientific">Dongia sedimenti</name>
    <dbReference type="NCBI Taxonomy" id="3064282"/>
    <lineage>
        <taxon>Bacteria</taxon>
        <taxon>Pseudomonadati</taxon>
        <taxon>Pseudomonadota</taxon>
        <taxon>Alphaproteobacteria</taxon>
        <taxon>Rhodospirillales</taxon>
        <taxon>Dongiaceae</taxon>
        <taxon>Dongia</taxon>
    </lineage>
</organism>
<dbReference type="Proteomes" id="UP001230156">
    <property type="component" value="Unassembled WGS sequence"/>
</dbReference>
<dbReference type="PROSITE" id="PS51387">
    <property type="entry name" value="FAD_PCMH"/>
    <property type="match status" value="1"/>
</dbReference>
<dbReference type="EMBL" id="JAUYVI010000005">
    <property type="protein sequence ID" value="MDQ7249230.1"/>
    <property type="molecule type" value="Genomic_DNA"/>
</dbReference>
<proteinExistence type="predicted"/>
<name>A0ABU0YNC5_9PROT</name>
<dbReference type="InterPro" id="IPR036683">
    <property type="entry name" value="CO_DH_flav_C_dom_sf"/>
</dbReference>
<dbReference type="Pfam" id="PF03450">
    <property type="entry name" value="CO_deh_flav_C"/>
    <property type="match status" value="1"/>
</dbReference>
<evidence type="ECO:0000259" key="4">
    <source>
        <dbReference type="PROSITE" id="PS51387"/>
    </source>
</evidence>
<dbReference type="RefSeq" id="WP_379956990.1">
    <property type="nucleotide sequence ID" value="NZ_JAUYVI010000005.1"/>
</dbReference>
<dbReference type="SMART" id="SM01092">
    <property type="entry name" value="CO_deh_flav_C"/>
    <property type="match status" value="1"/>
</dbReference>
<dbReference type="SUPFAM" id="SSF56176">
    <property type="entry name" value="FAD-binding/transporter-associated domain-like"/>
    <property type="match status" value="1"/>
</dbReference>
<evidence type="ECO:0000256" key="2">
    <source>
        <dbReference type="ARBA" id="ARBA00022827"/>
    </source>
</evidence>
<dbReference type="Pfam" id="PF00941">
    <property type="entry name" value="FAD_binding_5"/>
    <property type="match status" value="1"/>
</dbReference>
<dbReference type="InterPro" id="IPR005107">
    <property type="entry name" value="CO_DH_flav_C"/>
</dbReference>
<feature type="domain" description="FAD-binding PCMH-type" evidence="4">
    <location>
        <begin position="1"/>
        <end position="164"/>
    </location>
</feature>
<dbReference type="InterPro" id="IPR016169">
    <property type="entry name" value="FAD-bd_PCMH_sub2"/>
</dbReference>
<accession>A0ABU0YNC5</accession>
<keyword evidence="1" id="KW-0285">Flavoprotein</keyword>
<evidence type="ECO:0000256" key="1">
    <source>
        <dbReference type="ARBA" id="ARBA00022630"/>
    </source>
</evidence>
<evidence type="ECO:0000313" key="6">
    <source>
        <dbReference type="Proteomes" id="UP001230156"/>
    </source>
</evidence>
<keyword evidence="2" id="KW-0274">FAD</keyword>
<comment type="caution">
    <text evidence="5">The sequence shown here is derived from an EMBL/GenBank/DDBJ whole genome shotgun (WGS) entry which is preliminary data.</text>
</comment>
<dbReference type="PANTHER" id="PTHR42659">
    <property type="entry name" value="XANTHINE DEHYDROGENASE SUBUNIT C-RELATED"/>
    <property type="match status" value="1"/>
</dbReference>
<dbReference type="InterPro" id="IPR016166">
    <property type="entry name" value="FAD-bd_PCMH"/>
</dbReference>